<gene>
    <name evidence="1" type="ORF">ISG29_06150</name>
</gene>
<proteinExistence type="predicted"/>
<dbReference type="RefSeq" id="WP_194502509.1">
    <property type="nucleotide sequence ID" value="NZ_JADIVZ010000002.1"/>
</dbReference>
<dbReference type="AlphaFoldDB" id="A0A930V028"/>
<dbReference type="Proteomes" id="UP000656804">
    <property type="component" value="Unassembled WGS sequence"/>
</dbReference>
<accession>A0A930V028</accession>
<evidence type="ECO:0000313" key="2">
    <source>
        <dbReference type="Proteomes" id="UP000656804"/>
    </source>
</evidence>
<protein>
    <submittedName>
        <fullName evidence="1">Uncharacterized protein</fullName>
    </submittedName>
</protein>
<sequence length="215" mass="23018">MRLALLPSPLTTSAVAEPLAEALRARGHEAVVACSRADDVDALLDAFVAAAAGADIVVPHSNAGRFGPSVAAAVGARLVCLDSLLPGEEDDASWTTFLREQERSDGLLAPWSRWWPRADVEAVVGPHWELLTSDEPRVPLRLLLEEPPVPAGWLQLGGGYVSFGDTYAGQAALVDRAGWVIRRIPGQHLHLLTAPDEVADVLLDAAVVVLRWPHE</sequence>
<organism evidence="1 2">
    <name type="scientific">Nocardioides acrostichi</name>
    <dbReference type="NCBI Taxonomy" id="2784339"/>
    <lineage>
        <taxon>Bacteria</taxon>
        <taxon>Bacillati</taxon>
        <taxon>Actinomycetota</taxon>
        <taxon>Actinomycetes</taxon>
        <taxon>Propionibacteriales</taxon>
        <taxon>Nocardioidaceae</taxon>
        <taxon>Nocardioides</taxon>
    </lineage>
</organism>
<comment type="caution">
    <text evidence="1">The sequence shown here is derived from an EMBL/GenBank/DDBJ whole genome shotgun (WGS) entry which is preliminary data.</text>
</comment>
<dbReference type="EMBL" id="JADIVZ010000002">
    <property type="protein sequence ID" value="MBF4161267.1"/>
    <property type="molecule type" value="Genomic_DNA"/>
</dbReference>
<evidence type="ECO:0000313" key="1">
    <source>
        <dbReference type="EMBL" id="MBF4161267.1"/>
    </source>
</evidence>
<keyword evidence="2" id="KW-1185">Reference proteome</keyword>
<name>A0A930V028_9ACTN</name>
<reference evidence="1" key="1">
    <citation type="submission" date="2020-11" db="EMBL/GenBank/DDBJ databases">
        <title>Nocardioides sp. CBS4Y-1, whole genome shotgun sequence.</title>
        <authorList>
            <person name="Tuo L."/>
        </authorList>
    </citation>
    <scope>NUCLEOTIDE SEQUENCE</scope>
    <source>
        <strain evidence="1">CBS4Y-1</strain>
    </source>
</reference>